<organism evidence="2">
    <name type="scientific">Salmonella enterica subsp. enterica serovar Java</name>
    <dbReference type="NCBI Taxonomy" id="224729"/>
    <lineage>
        <taxon>Bacteria</taxon>
        <taxon>Pseudomonadati</taxon>
        <taxon>Pseudomonadota</taxon>
        <taxon>Gammaproteobacteria</taxon>
        <taxon>Enterobacterales</taxon>
        <taxon>Enterobacteriaceae</taxon>
        <taxon>Salmonella</taxon>
    </lineage>
</organism>
<gene>
    <name evidence="2" type="ORF">AU894_18860</name>
</gene>
<evidence type="ECO:0000313" key="2">
    <source>
        <dbReference type="EMBL" id="EAB8478242.1"/>
    </source>
</evidence>
<dbReference type="InterPro" id="IPR005509">
    <property type="entry name" value="AfsA_hotdog_dom"/>
</dbReference>
<comment type="caution">
    <text evidence="2">The sequence shown here is derived from an EMBL/GenBank/DDBJ whole genome shotgun (WGS) entry which is preliminary data.</text>
</comment>
<feature type="domain" description="A-factor biosynthesis hotdog" evidence="1">
    <location>
        <begin position="25"/>
        <end position="149"/>
    </location>
</feature>
<protein>
    <recommendedName>
        <fullName evidence="1">A-factor biosynthesis hotdog domain-containing protein</fullName>
    </recommendedName>
</protein>
<proteinExistence type="predicted"/>
<sequence>MVISNQIFYREYKMNNFNALKKYTHKTNESEIFIEDVERISENSFKAICILVKNHFHYSDFLPTKNLINPTYLLECARQLETFISHTEFNVALNTKFLLKSWYQCYTCTPIENAQSLDIDIQTKHPINANKRSNEYYFTFHVNKKTISKIKIDVSYLNEKCYKAIRNKNTHSHQNINPRSTILPMDVGYKCIANVAITLFNKNNLNYTAILNIDNENITYNDHKQDHITGMNITEATKQLCFCYLSKIKNENICMLIPTIIESHFFKYVEVDRLIILSIKNIELKYNCYVFFIDVIQCGAIMSSLKLTIERNSWIP</sequence>
<dbReference type="EMBL" id="AAAFYZ010000054">
    <property type="protein sequence ID" value="EAB8478242.1"/>
    <property type="molecule type" value="Genomic_DNA"/>
</dbReference>
<dbReference type="Proteomes" id="UP000839644">
    <property type="component" value="Unassembled WGS sequence"/>
</dbReference>
<dbReference type="Pfam" id="PF03756">
    <property type="entry name" value="AfsA"/>
    <property type="match status" value="1"/>
</dbReference>
<evidence type="ECO:0000259" key="1">
    <source>
        <dbReference type="Pfam" id="PF03756"/>
    </source>
</evidence>
<reference evidence="2" key="1">
    <citation type="submission" date="2018-08" db="EMBL/GenBank/DDBJ databases">
        <authorList>
            <person name="Ashton P.M."/>
            <person name="Dallman T."/>
            <person name="Nair S."/>
            <person name="De Pinna E."/>
            <person name="Peters T."/>
            <person name="Grant K."/>
        </authorList>
    </citation>
    <scope>NUCLEOTIDE SEQUENCE [LARGE SCALE GENOMIC DNA]</scope>
    <source>
        <strain evidence="2">43913</strain>
    </source>
</reference>
<accession>A0A3Y9C2U2</accession>
<name>A0A3Y9C2U2_SALEB</name>
<dbReference type="AlphaFoldDB" id="A0A3Y9C2U2"/>